<feature type="chain" id="PRO_5012703496" description="beta-galactosidase" evidence="9">
    <location>
        <begin position="30"/>
        <end position="1430"/>
    </location>
</feature>
<sequence>MKRRIMSAIVAVMTAATSFGFTVPQRASAVTFSGNEWTGKNGAEDVFAVNREAASCNPVPYHSTEAAVNAVWDYNAREDSEYLQMLTGANEDWDLVVVQNSQQASSHINAGCFKPEYQPSSEHGWKTVQLPKSWTRQGFDFSIYTNIGEPWQAKYDSNVPAPQAPTNYNPVGLYRKKFTVDSSMRQSGRRIYIEFDGVESAYYVYVNGTAVGYSEDTFSPHRFDITDLLKDGENTLAVEVHKFCDGTWFEDQDMIYDGGIFRDVFLVSAPETQIRDYTVRTDLDDSFTNADLEISMDISNLTGNSKNGWSVTAEAYDEDGNNILSGASAKIDELKGNGSGTCTIRTSVKSPKLWSAETPNIYALVLKLTDGSGNVQEILSSQLGFREINFTRAEVNGSYQVTTKQWQPITINGKRLLLKGVNRHDTDPFYGKAVPQETIREDVSLMKKNNINAIRTSHYSNDSYLYWLCNKYGMYVMGETNMECHALQDGTHNNTKALFYELAMDRTETAYKRLKNNPAIVAWSIGNEMGYTGNAGDAGGMFRDMIWYFKKNDPTRPVHSEGQGFGMGVDMGSNMYPGSDVIGNNAGKGKMPYVMCEYDHAMGNSVGALKEYWDVIRSADNMLGGFIWDWVDQSRAVALPNNSWDYYSESYAQKNLYKEEIKGKYYGYGGDWGDWPNDNSFCENGLISPDRNPQPELAEVKFQYQNFWFSADASQLAKNEISVYNENNFVDLSDFDVTWSLLKNGISISSGTIDDATAKPLSKSTIKVPFTVPKNILAGDELYLDISVKVRKGSDLLPEGTEISYAQFPITSAGKVAKYDTGSEPVTVVDTPDCYVPTGKGFNFAIDKSTGLMNSYAYNGEILISDGPAPNFWRGNVENDTGWGAKGSFDAGWKNAMKGARCDKIDILDGDNGEKIVVSHLTLTNAGNAKVDITYTIHCNGSATVGFNVNAAGAGLGNFIRVGSIMKLPEGAEEVSWYGNGPVETFNDRKTNGRMGIWNSTVSAMFYPYLKADDCGNLTDVKWISVKNSLKESSLLIAADGTVEASALHFTPEDLQNADHPYKLRPRSETMLSVDYGSMGTGSATCGQATLEKYRLPSGRQYNWSYTIIPIASSSSDSTISDTAAKLRSNGTVIQDKSGNALQVSISSGAKLMNSNDGNYVAGAVSIPPCSKLESALEGKNSFTVEVNAVPTGSQQYNMFASKGDYSFGLRAEPSVLYFFIYAGGEWHSVSSSLPSDWIGKKHQIAGIYDAENNVLRIYCDGKMLAEKAVGTTAGVAHSGYPLTLGACPETGRNSQANFYEMRVYSKALTASELSSQNTASPAYAADSEYVQLWLDFDNIAEAPEDIPDEDILYGDADCDGEIAMNDIVLIMQSLSNPNRYGLDGTDEHHITAQGQRNADVYENGSSGITNNDAMQIQKYLLGLIKSLEP</sequence>
<dbReference type="PRINTS" id="PR00132">
    <property type="entry name" value="GLHYDRLASE2"/>
</dbReference>
<evidence type="ECO:0000313" key="12">
    <source>
        <dbReference type="Proteomes" id="UP000184394"/>
    </source>
</evidence>
<comment type="catalytic activity">
    <reaction evidence="1">
        <text>Hydrolysis of terminal non-reducing beta-D-galactose residues in beta-D-galactosides.</text>
        <dbReference type="EC" id="3.2.1.23"/>
    </reaction>
</comment>
<keyword evidence="7" id="KW-0326">Glycosidase</keyword>
<dbReference type="PANTHER" id="PTHR46323:SF2">
    <property type="entry name" value="BETA-GALACTOSIDASE"/>
    <property type="match status" value="1"/>
</dbReference>
<dbReference type="InterPro" id="IPR014718">
    <property type="entry name" value="GH-type_carb-bd"/>
</dbReference>
<dbReference type="Gene3D" id="2.60.120.200">
    <property type="match status" value="1"/>
</dbReference>
<dbReference type="InterPro" id="IPR016134">
    <property type="entry name" value="Dockerin_dom"/>
</dbReference>
<dbReference type="SMART" id="SM01038">
    <property type="entry name" value="Bgal_small_N"/>
    <property type="match status" value="1"/>
</dbReference>
<dbReference type="GO" id="GO:0004565">
    <property type="term" value="F:beta-galactosidase activity"/>
    <property type="evidence" value="ECO:0007669"/>
    <property type="project" value="UniProtKB-EC"/>
</dbReference>
<dbReference type="InterPro" id="IPR004199">
    <property type="entry name" value="B-gal_small/dom_5"/>
</dbReference>
<evidence type="ECO:0000256" key="8">
    <source>
        <dbReference type="ARBA" id="ARBA00032230"/>
    </source>
</evidence>
<feature type="signal peptide" evidence="9">
    <location>
        <begin position="1"/>
        <end position="29"/>
    </location>
</feature>
<dbReference type="Pfam" id="PF16353">
    <property type="entry name" value="LacZ_4"/>
    <property type="match status" value="1"/>
</dbReference>
<dbReference type="SUPFAM" id="SSF74650">
    <property type="entry name" value="Galactose mutarotase-like"/>
    <property type="match status" value="1"/>
</dbReference>
<evidence type="ECO:0000313" key="11">
    <source>
        <dbReference type="EMBL" id="SHM72713.1"/>
    </source>
</evidence>
<dbReference type="InterPro" id="IPR017853">
    <property type="entry name" value="GH"/>
</dbReference>
<dbReference type="SUPFAM" id="SSF49303">
    <property type="entry name" value="beta-Galactosidase/glucuronidase domain"/>
    <property type="match status" value="2"/>
</dbReference>
<dbReference type="OrthoDB" id="9762066at2"/>
<dbReference type="InterPro" id="IPR036439">
    <property type="entry name" value="Dockerin_dom_sf"/>
</dbReference>
<evidence type="ECO:0000256" key="3">
    <source>
        <dbReference type="ARBA" id="ARBA00012756"/>
    </source>
</evidence>
<dbReference type="InterPro" id="IPR050347">
    <property type="entry name" value="Bact_Beta-galactosidase"/>
</dbReference>
<evidence type="ECO:0000256" key="6">
    <source>
        <dbReference type="ARBA" id="ARBA00023157"/>
    </source>
</evidence>
<dbReference type="EC" id="3.2.1.23" evidence="3"/>
<dbReference type="PANTHER" id="PTHR46323">
    <property type="entry name" value="BETA-GALACTOSIDASE"/>
    <property type="match status" value="1"/>
</dbReference>
<dbReference type="InterPro" id="IPR013320">
    <property type="entry name" value="ConA-like_dom_sf"/>
</dbReference>
<evidence type="ECO:0000256" key="4">
    <source>
        <dbReference type="ARBA" id="ARBA00022729"/>
    </source>
</evidence>
<dbReference type="GO" id="GO:0030246">
    <property type="term" value="F:carbohydrate binding"/>
    <property type="evidence" value="ECO:0007669"/>
    <property type="project" value="InterPro"/>
</dbReference>
<keyword evidence="6" id="KW-1015">Disulfide bond</keyword>
<dbReference type="Gene3D" id="2.60.120.260">
    <property type="entry name" value="Galactose-binding domain-like"/>
    <property type="match status" value="1"/>
</dbReference>
<dbReference type="Proteomes" id="UP000184394">
    <property type="component" value="Unassembled WGS sequence"/>
</dbReference>
<dbReference type="RefSeq" id="WP_072951640.1">
    <property type="nucleotide sequence ID" value="NZ_FRCT01000011.1"/>
</dbReference>
<dbReference type="Pfam" id="PF02929">
    <property type="entry name" value="Bgal_small_N"/>
    <property type="match status" value="1"/>
</dbReference>
<proteinExistence type="inferred from homology"/>
<dbReference type="PROSITE" id="PS51766">
    <property type="entry name" value="DOCKERIN"/>
    <property type="match status" value="1"/>
</dbReference>
<organism evidence="11 12">
    <name type="scientific">Ruminococcus flavefaciens</name>
    <dbReference type="NCBI Taxonomy" id="1265"/>
    <lineage>
        <taxon>Bacteria</taxon>
        <taxon>Bacillati</taxon>
        <taxon>Bacillota</taxon>
        <taxon>Clostridia</taxon>
        <taxon>Eubacteriales</taxon>
        <taxon>Oscillospiraceae</taxon>
        <taxon>Ruminococcus</taxon>
    </lineage>
</organism>
<dbReference type="Pfam" id="PF00703">
    <property type="entry name" value="Glyco_hydro_2"/>
    <property type="match status" value="1"/>
</dbReference>
<dbReference type="InterPro" id="IPR013783">
    <property type="entry name" value="Ig-like_fold"/>
</dbReference>
<dbReference type="FunFam" id="2.60.40.10:FF:000680">
    <property type="entry name" value="Beta-galactosidase"/>
    <property type="match status" value="1"/>
</dbReference>
<evidence type="ECO:0000256" key="1">
    <source>
        <dbReference type="ARBA" id="ARBA00001412"/>
    </source>
</evidence>
<dbReference type="InterPro" id="IPR011013">
    <property type="entry name" value="Gal_mutarotase_sf_dom"/>
</dbReference>
<evidence type="ECO:0000256" key="9">
    <source>
        <dbReference type="SAM" id="SignalP"/>
    </source>
</evidence>
<protein>
    <recommendedName>
        <fullName evidence="3">beta-galactosidase</fullName>
        <ecNumber evidence="3">3.2.1.23</ecNumber>
    </recommendedName>
    <alternativeName>
        <fullName evidence="8">Lactase</fullName>
    </alternativeName>
</protein>
<evidence type="ECO:0000256" key="5">
    <source>
        <dbReference type="ARBA" id="ARBA00022801"/>
    </source>
</evidence>
<dbReference type="InterPro" id="IPR008979">
    <property type="entry name" value="Galactose-bd-like_sf"/>
</dbReference>
<dbReference type="SUPFAM" id="SSF49785">
    <property type="entry name" value="Galactose-binding domain-like"/>
    <property type="match status" value="1"/>
</dbReference>
<dbReference type="Gene3D" id="2.70.98.10">
    <property type="match status" value="1"/>
</dbReference>
<dbReference type="Pfam" id="PF02837">
    <property type="entry name" value="Glyco_hydro_2_N"/>
    <property type="match status" value="1"/>
</dbReference>
<reference evidence="11 12" key="1">
    <citation type="submission" date="2016-11" db="EMBL/GenBank/DDBJ databases">
        <authorList>
            <person name="Jaros S."/>
            <person name="Januszkiewicz K."/>
            <person name="Wedrychowicz H."/>
        </authorList>
    </citation>
    <scope>NUCLEOTIDE SEQUENCE [LARGE SCALE GENOMIC DNA]</scope>
    <source>
        <strain evidence="11 12">Y1</strain>
    </source>
</reference>
<dbReference type="CDD" id="cd14256">
    <property type="entry name" value="Dockerin_I"/>
    <property type="match status" value="1"/>
</dbReference>
<dbReference type="Pfam" id="PF13385">
    <property type="entry name" value="Laminin_G_3"/>
    <property type="match status" value="1"/>
</dbReference>
<evidence type="ECO:0000256" key="2">
    <source>
        <dbReference type="ARBA" id="ARBA00007401"/>
    </source>
</evidence>
<dbReference type="GO" id="GO:0009341">
    <property type="term" value="C:beta-galactosidase complex"/>
    <property type="evidence" value="ECO:0007669"/>
    <property type="project" value="InterPro"/>
</dbReference>
<name>A0A1M7L4B6_RUMFL</name>
<gene>
    <name evidence="11" type="ORF">SAMN04487860_11161</name>
</gene>
<dbReference type="GO" id="GO:0000272">
    <property type="term" value="P:polysaccharide catabolic process"/>
    <property type="evidence" value="ECO:0007669"/>
    <property type="project" value="InterPro"/>
</dbReference>
<dbReference type="InterPro" id="IPR006102">
    <property type="entry name" value="Ig-like_GH2"/>
</dbReference>
<dbReference type="SUPFAM" id="SSF51445">
    <property type="entry name" value="(Trans)glycosidases"/>
    <property type="match status" value="1"/>
</dbReference>
<dbReference type="GO" id="GO:0005990">
    <property type="term" value="P:lactose catabolic process"/>
    <property type="evidence" value="ECO:0007669"/>
    <property type="project" value="TreeGrafter"/>
</dbReference>
<evidence type="ECO:0000259" key="10">
    <source>
        <dbReference type="PROSITE" id="PS51766"/>
    </source>
</evidence>
<keyword evidence="4 9" id="KW-0732">Signal</keyword>
<dbReference type="SUPFAM" id="SSF49899">
    <property type="entry name" value="Concanavalin A-like lectins/glucanases"/>
    <property type="match status" value="1"/>
</dbReference>
<dbReference type="InterPro" id="IPR018247">
    <property type="entry name" value="EF_Hand_1_Ca_BS"/>
</dbReference>
<dbReference type="Pfam" id="PF02836">
    <property type="entry name" value="Glyco_hydro_2_C"/>
    <property type="match status" value="1"/>
</dbReference>
<dbReference type="Gene3D" id="2.60.40.10">
    <property type="entry name" value="Immunoglobulins"/>
    <property type="match status" value="2"/>
</dbReference>
<dbReference type="InterPro" id="IPR032312">
    <property type="entry name" value="LacZ_4"/>
</dbReference>
<dbReference type="Gene3D" id="1.10.1330.10">
    <property type="entry name" value="Dockerin domain"/>
    <property type="match status" value="1"/>
</dbReference>
<dbReference type="PROSITE" id="PS00018">
    <property type="entry name" value="EF_HAND_1"/>
    <property type="match status" value="1"/>
</dbReference>
<keyword evidence="5" id="KW-0378">Hydrolase</keyword>
<dbReference type="SMART" id="SM00560">
    <property type="entry name" value="LamGL"/>
    <property type="match status" value="1"/>
</dbReference>
<dbReference type="EMBL" id="FRCT01000011">
    <property type="protein sequence ID" value="SHM72713.1"/>
    <property type="molecule type" value="Genomic_DNA"/>
</dbReference>
<feature type="domain" description="Dockerin" evidence="10">
    <location>
        <begin position="1350"/>
        <end position="1430"/>
    </location>
</feature>
<accession>A0A1M7L4B6</accession>
<dbReference type="InterPro" id="IPR006104">
    <property type="entry name" value="Glyco_hydro_2_N"/>
</dbReference>
<dbReference type="SUPFAM" id="SSF63446">
    <property type="entry name" value="Type I dockerin domain"/>
    <property type="match status" value="1"/>
</dbReference>
<comment type="similarity">
    <text evidence="2">Belongs to the glycosyl hydrolase 2 family.</text>
</comment>
<dbReference type="InterPro" id="IPR036156">
    <property type="entry name" value="Beta-gal/glucu_dom_sf"/>
</dbReference>
<dbReference type="InterPro" id="IPR006558">
    <property type="entry name" value="LamG-like"/>
</dbReference>
<dbReference type="InterPro" id="IPR006101">
    <property type="entry name" value="Glyco_hydro_2"/>
</dbReference>
<evidence type="ECO:0000256" key="7">
    <source>
        <dbReference type="ARBA" id="ARBA00023295"/>
    </source>
</evidence>
<dbReference type="InterPro" id="IPR006103">
    <property type="entry name" value="Glyco_hydro_2_cat"/>
</dbReference>
<dbReference type="Gene3D" id="3.20.20.80">
    <property type="entry name" value="Glycosidases"/>
    <property type="match status" value="1"/>
</dbReference>